<dbReference type="AlphaFoldDB" id="A0A7K5PEB5"/>
<evidence type="ECO:0000256" key="1">
    <source>
        <dbReference type="ARBA" id="ARBA00023157"/>
    </source>
</evidence>
<protein>
    <submittedName>
        <fullName evidence="2">ERVV2 protein</fullName>
    </submittedName>
</protein>
<feature type="non-terminal residue" evidence="2">
    <location>
        <position position="95"/>
    </location>
</feature>
<evidence type="ECO:0000313" key="3">
    <source>
        <dbReference type="Proteomes" id="UP000532437"/>
    </source>
</evidence>
<dbReference type="Gene3D" id="1.10.287.210">
    <property type="match status" value="1"/>
</dbReference>
<name>A0A7K5PEB5_9CORV</name>
<dbReference type="InterPro" id="IPR018154">
    <property type="entry name" value="TLV/ENV_coat_polyprotein"/>
</dbReference>
<accession>A0A7K5PEB5</accession>
<feature type="non-terminal residue" evidence="2">
    <location>
        <position position="1"/>
    </location>
</feature>
<gene>
    <name evidence="2" type="primary">Ervv2</name>
    <name evidence="2" type="ORF">ERYMCC_R15549</name>
</gene>
<reference evidence="2 3" key="1">
    <citation type="submission" date="2019-09" db="EMBL/GenBank/DDBJ databases">
        <title>Bird 10,000 Genomes (B10K) Project - Family phase.</title>
        <authorList>
            <person name="Zhang G."/>
        </authorList>
    </citation>
    <scope>NUCLEOTIDE SEQUENCE [LARGE SCALE GENOMIC DNA]</scope>
    <source>
        <strain evidence="2">B10K-DU-002-60</strain>
        <tissue evidence="2">Muscle</tissue>
    </source>
</reference>
<keyword evidence="3" id="KW-1185">Reference proteome</keyword>
<evidence type="ECO:0000313" key="2">
    <source>
        <dbReference type="EMBL" id="NWT53375.1"/>
    </source>
</evidence>
<dbReference type="Proteomes" id="UP000532437">
    <property type="component" value="Unassembled WGS sequence"/>
</dbReference>
<organism evidence="2 3">
    <name type="scientific">Erythrocercus mccallii</name>
    <dbReference type="NCBI Taxonomy" id="107208"/>
    <lineage>
        <taxon>Eukaryota</taxon>
        <taxon>Metazoa</taxon>
        <taxon>Chordata</taxon>
        <taxon>Craniata</taxon>
        <taxon>Vertebrata</taxon>
        <taxon>Euteleostomi</taxon>
        <taxon>Archelosauria</taxon>
        <taxon>Archosauria</taxon>
        <taxon>Dinosauria</taxon>
        <taxon>Saurischia</taxon>
        <taxon>Theropoda</taxon>
        <taxon>Coelurosauria</taxon>
        <taxon>Aves</taxon>
        <taxon>Neognathae</taxon>
        <taxon>Neoaves</taxon>
        <taxon>Telluraves</taxon>
        <taxon>Australaves</taxon>
        <taxon>Passeriformes</taxon>
        <taxon>Corvoidea</taxon>
        <taxon>Dicruridae</taxon>
        <taxon>Erythrocercus</taxon>
    </lineage>
</organism>
<comment type="caution">
    <text evidence="2">The sequence shown here is derived from an EMBL/GenBank/DDBJ whole genome shotgun (WGS) entry which is preliminary data.</text>
</comment>
<dbReference type="PANTHER" id="PTHR10424:SF73">
    <property type="entry name" value="ENDOGENOUS RETROVIRUS GROUP FC1 ENV POLYPROTEIN-RELATED"/>
    <property type="match status" value="1"/>
</dbReference>
<dbReference type="EMBL" id="VZRG01000647">
    <property type="protein sequence ID" value="NWT53375.1"/>
    <property type="molecule type" value="Genomic_DNA"/>
</dbReference>
<dbReference type="Pfam" id="PF00429">
    <property type="entry name" value="TLV_coat"/>
    <property type="match status" value="1"/>
</dbReference>
<keyword evidence="1" id="KW-1015">Disulfide bond</keyword>
<proteinExistence type="predicted"/>
<dbReference type="PANTHER" id="PTHR10424">
    <property type="entry name" value="VIRAL ENVELOPE PROTEIN"/>
    <property type="match status" value="1"/>
</dbReference>
<dbReference type="SUPFAM" id="SSF58069">
    <property type="entry name" value="Virus ectodomain"/>
    <property type="match status" value="1"/>
</dbReference>
<sequence length="95" mass="10474">MIFHSAIMAPIPSLEVMELEKATVNILAIIEHTESPISEVIVALREEAQGLTCVILQDRLSLDFLLMSQVGMCRVINTSCGSYIDKTGRIKKDLA</sequence>